<evidence type="ECO:0000256" key="1">
    <source>
        <dbReference type="SAM" id="MobiDB-lite"/>
    </source>
</evidence>
<protein>
    <submittedName>
        <fullName evidence="2">Uncharacterized protein</fullName>
    </submittedName>
</protein>
<sequence>MKVERYAPNAPDGPSRRIPAYSLALAWPREGPQAAGQGYWQPTTIADNKQMQGPRNRSCGRGKSERGGARHHNSYALT</sequence>
<evidence type="ECO:0000313" key="3">
    <source>
        <dbReference type="Proteomes" id="UP001066276"/>
    </source>
</evidence>
<comment type="caution">
    <text evidence="2">The sequence shown here is derived from an EMBL/GenBank/DDBJ whole genome shotgun (WGS) entry which is preliminary data.</text>
</comment>
<accession>A0AAV7WVA0</accession>
<name>A0AAV7WVA0_PLEWA</name>
<feature type="compositionally biased region" description="Polar residues" evidence="1">
    <location>
        <begin position="45"/>
        <end position="55"/>
    </location>
</feature>
<keyword evidence="3" id="KW-1185">Reference proteome</keyword>
<evidence type="ECO:0000313" key="2">
    <source>
        <dbReference type="EMBL" id="KAJ1216746.1"/>
    </source>
</evidence>
<feature type="region of interest" description="Disordered" evidence="1">
    <location>
        <begin position="45"/>
        <end position="78"/>
    </location>
</feature>
<feature type="compositionally biased region" description="Basic residues" evidence="1">
    <location>
        <begin position="69"/>
        <end position="78"/>
    </location>
</feature>
<proteinExistence type="predicted"/>
<dbReference type="Proteomes" id="UP001066276">
    <property type="component" value="Chromosome 1_1"/>
</dbReference>
<dbReference type="AlphaFoldDB" id="A0AAV7WVA0"/>
<reference evidence="2" key="1">
    <citation type="journal article" date="2022" name="bioRxiv">
        <title>Sequencing and chromosome-scale assembly of the giantPleurodeles waltlgenome.</title>
        <authorList>
            <person name="Brown T."/>
            <person name="Elewa A."/>
            <person name="Iarovenko S."/>
            <person name="Subramanian E."/>
            <person name="Araus A.J."/>
            <person name="Petzold A."/>
            <person name="Susuki M."/>
            <person name="Suzuki K.-i.T."/>
            <person name="Hayashi T."/>
            <person name="Toyoda A."/>
            <person name="Oliveira C."/>
            <person name="Osipova E."/>
            <person name="Leigh N.D."/>
            <person name="Simon A."/>
            <person name="Yun M.H."/>
        </authorList>
    </citation>
    <scope>NUCLEOTIDE SEQUENCE</scope>
    <source>
        <strain evidence="2">20211129_DDA</strain>
        <tissue evidence="2">Liver</tissue>
    </source>
</reference>
<organism evidence="2 3">
    <name type="scientific">Pleurodeles waltl</name>
    <name type="common">Iberian ribbed newt</name>
    <dbReference type="NCBI Taxonomy" id="8319"/>
    <lineage>
        <taxon>Eukaryota</taxon>
        <taxon>Metazoa</taxon>
        <taxon>Chordata</taxon>
        <taxon>Craniata</taxon>
        <taxon>Vertebrata</taxon>
        <taxon>Euteleostomi</taxon>
        <taxon>Amphibia</taxon>
        <taxon>Batrachia</taxon>
        <taxon>Caudata</taxon>
        <taxon>Salamandroidea</taxon>
        <taxon>Salamandridae</taxon>
        <taxon>Pleurodelinae</taxon>
        <taxon>Pleurodeles</taxon>
    </lineage>
</organism>
<dbReference type="EMBL" id="JANPWB010000001">
    <property type="protein sequence ID" value="KAJ1216746.1"/>
    <property type="molecule type" value="Genomic_DNA"/>
</dbReference>
<gene>
    <name evidence="2" type="ORF">NDU88_004345</name>
</gene>